<evidence type="ECO:0000313" key="1">
    <source>
        <dbReference type="EMBL" id="CUM91581.1"/>
    </source>
</evidence>
<dbReference type="RefSeq" id="WP_044924289.1">
    <property type="nucleotide sequence ID" value="NZ_BAABYN010000001.1"/>
</dbReference>
<protein>
    <submittedName>
        <fullName evidence="1">Uncharacterized protein</fullName>
    </submittedName>
</protein>
<organism evidence="1 2">
    <name type="scientific">Anaerostipes hadrus</name>
    <dbReference type="NCBI Taxonomy" id="649756"/>
    <lineage>
        <taxon>Bacteria</taxon>
        <taxon>Bacillati</taxon>
        <taxon>Bacillota</taxon>
        <taxon>Clostridia</taxon>
        <taxon>Lachnospirales</taxon>
        <taxon>Lachnospiraceae</taxon>
        <taxon>Anaerostipes</taxon>
    </lineage>
</organism>
<accession>A0A173SMJ8</accession>
<gene>
    <name evidence="1" type="ORF">ERS852571_01347</name>
</gene>
<proteinExistence type="predicted"/>
<sequence>MKVNENDLFYICSLIESVSRKSGNSKADIVDTLGEKKLRRLYRFANINHCLPIEQVTQEVIEDNQIVCQEKISQSRKQSVWDSGHIYQRLIVDTMNGNDWLSKMKEIYHSWICKYLDNDKKPIYWQPRSYIRECYLQQKIL</sequence>
<name>A0A173SMJ8_ANAHA</name>
<dbReference type="Proteomes" id="UP000095553">
    <property type="component" value="Unassembled WGS sequence"/>
</dbReference>
<reference evidence="1 2" key="1">
    <citation type="submission" date="2015-09" db="EMBL/GenBank/DDBJ databases">
        <authorList>
            <consortium name="Pathogen Informatics"/>
        </authorList>
    </citation>
    <scope>NUCLEOTIDE SEQUENCE [LARGE SCALE GENOMIC DNA]</scope>
    <source>
        <strain evidence="1 2">2789STDY5834959</strain>
    </source>
</reference>
<dbReference type="EMBL" id="CYXY01000007">
    <property type="protein sequence ID" value="CUM91581.1"/>
    <property type="molecule type" value="Genomic_DNA"/>
</dbReference>
<dbReference type="AlphaFoldDB" id="A0A173SMJ8"/>
<evidence type="ECO:0000313" key="2">
    <source>
        <dbReference type="Proteomes" id="UP000095553"/>
    </source>
</evidence>